<name>A0A4Y2IPB0_ARAVE</name>
<keyword evidence="2" id="KW-1185">Reference proteome</keyword>
<comment type="caution">
    <text evidence="1">The sequence shown here is derived from an EMBL/GenBank/DDBJ whole genome shotgun (WGS) entry which is preliminary data.</text>
</comment>
<sequence>MAISFLQDHVGVDGNEAADQIAKDARLLNNDSSYHLTLFDTDAVARSKLREPSIKKSFQISEINEDRNITKTITRLRTSHFKGMKIDANGVRT</sequence>
<protein>
    <submittedName>
        <fullName evidence="1">Uncharacterized protein</fullName>
    </submittedName>
</protein>
<accession>A0A4Y2IPB0</accession>
<reference evidence="1 2" key="1">
    <citation type="journal article" date="2019" name="Sci. Rep.">
        <title>Orb-weaving spider Araneus ventricosus genome elucidates the spidroin gene catalogue.</title>
        <authorList>
            <person name="Kono N."/>
            <person name="Nakamura H."/>
            <person name="Ohtoshi R."/>
            <person name="Moran D.A.P."/>
            <person name="Shinohara A."/>
            <person name="Yoshida Y."/>
            <person name="Fujiwara M."/>
            <person name="Mori M."/>
            <person name="Tomita M."/>
            <person name="Arakawa K."/>
        </authorList>
    </citation>
    <scope>NUCLEOTIDE SEQUENCE [LARGE SCALE GENOMIC DNA]</scope>
</reference>
<gene>
    <name evidence="1" type="ORF">AVEN_59165_1</name>
</gene>
<proteinExistence type="predicted"/>
<evidence type="ECO:0000313" key="2">
    <source>
        <dbReference type="Proteomes" id="UP000499080"/>
    </source>
</evidence>
<dbReference type="EMBL" id="BGPR01002835">
    <property type="protein sequence ID" value="GBM79673.1"/>
    <property type="molecule type" value="Genomic_DNA"/>
</dbReference>
<organism evidence="1 2">
    <name type="scientific">Araneus ventricosus</name>
    <name type="common">Orbweaver spider</name>
    <name type="synonym">Epeira ventricosa</name>
    <dbReference type="NCBI Taxonomy" id="182803"/>
    <lineage>
        <taxon>Eukaryota</taxon>
        <taxon>Metazoa</taxon>
        <taxon>Ecdysozoa</taxon>
        <taxon>Arthropoda</taxon>
        <taxon>Chelicerata</taxon>
        <taxon>Arachnida</taxon>
        <taxon>Araneae</taxon>
        <taxon>Araneomorphae</taxon>
        <taxon>Entelegynae</taxon>
        <taxon>Araneoidea</taxon>
        <taxon>Araneidae</taxon>
        <taxon>Araneus</taxon>
    </lineage>
</organism>
<evidence type="ECO:0000313" key="1">
    <source>
        <dbReference type="EMBL" id="GBM79673.1"/>
    </source>
</evidence>
<dbReference type="Proteomes" id="UP000499080">
    <property type="component" value="Unassembled WGS sequence"/>
</dbReference>
<dbReference type="OrthoDB" id="6437576at2759"/>
<dbReference type="AlphaFoldDB" id="A0A4Y2IPB0"/>